<organism evidence="3">
    <name type="scientific">plant metagenome</name>
    <dbReference type="NCBI Taxonomy" id="1297885"/>
    <lineage>
        <taxon>unclassified sequences</taxon>
        <taxon>metagenomes</taxon>
        <taxon>organismal metagenomes</taxon>
    </lineage>
</organism>
<accession>A0A484RA82</accession>
<gene>
    <name evidence="3" type="ORF">BER1_1431</name>
    <name evidence="2" type="ORF">BER2_1367</name>
</gene>
<dbReference type="EMBL" id="CAADIH010000013">
    <property type="protein sequence ID" value="VFR41388.1"/>
    <property type="molecule type" value="Genomic_DNA"/>
</dbReference>
<protein>
    <submittedName>
        <fullName evidence="3">Uncharacterized protein</fullName>
    </submittedName>
</protein>
<dbReference type="AlphaFoldDB" id="A0A484RA82"/>
<reference evidence="3" key="1">
    <citation type="submission" date="2019-03" db="EMBL/GenBank/DDBJ databases">
        <authorList>
            <person name="Danneels B."/>
        </authorList>
    </citation>
    <scope>NUCLEOTIDE SEQUENCE</scope>
</reference>
<evidence type="ECO:0000313" key="2">
    <source>
        <dbReference type="EMBL" id="VFR41388.1"/>
    </source>
</evidence>
<feature type="region of interest" description="Disordered" evidence="1">
    <location>
        <begin position="1"/>
        <end position="29"/>
    </location>
</feature>
<dbReference type="EMBL" id="CAADIE010000029">
    <property type="protein sequence ID" value="VFR46239.1"/>
    <property type="molecule type" value="Genomic_DNA"/>
</dbReference>
<sequence length="57" mass="5815">MRAGPAFRPGAGFPWRHRQARPAGTGYRGAKAAPSGAVFVIEANDTAGAAGPSGYTR</sequence>
<evidence type="ECO:0000256" key="1">
    <source>
        <dbReference type="SAM" id="MobiDB-lite"/>
    </source>
</evidence>
<evidence type="ECO:0000313" key="3">
    <source>
        <dbReference type="EMBL" id="VFR46239.1"/>
    </source>
</evidence>
<name>A0A484RA82_9ZZZZ</name>
<proteinExistence type="predicted"/>